<accession>A0A2P8D8Y6</accession>
<dbReference type="GO" id="GO:0016705">
    <property type="term" value="F:oxidoreductase activity, acting on paired donors, with incorporation or reduction of molecular oxygen"/>
    <property type="evidence" value="ECO:0007669"/>
    <property type="project" value="InterPro"/>
</dbReference>
<dbReference type="AlphaFoldDB" id="A0A2P8D8Y6"/>
<sequence>MPDAPRVTVDPFAPAVRAISDPHPAHALMRAAGPLVRADAPDGGGPVWVVTDHALAREVCVHPGIVKDPAYAPPGWEPGTGGLEPTAAEQPSLTTLDGPAHTLLRRAHTLLFTARRMDGYTGRIATIARELLTGLTDRGATVDLMADFTTRYPLAVVSAVLGVPADRIDQAVAACRRMHSEDPEDVAAAMAGFAELAAAALHGDADGLAAELRERLPDGYTEAQLHYLIFTLVFAGQLTTDVSLGFLIADVLGSGHTAADDAGIDAVVRESLRRHPPAPFTLWRYTATDVELAGVPLPPRSPVLVDIRGINTDPARPDGPDLTFGAGPHYCTGAQLAQVELRVLVDVLRIDFPDARLAVPHAELRQRGTGGILGSRLTALPVALRG</sequence>
<dbReference type="PANTHER" id="PTHR46696">
    <property type="entry name" value="P450, PUTATIVE (EUROFUNG)-RELATED"/>
    <property type="match status" value="1"/>
</dbReference>
<dbReference type="OrthoDB" id="3962358at2"/>
<evidence type="ECO:0000313" key="4">
    <source>
        <dbReference type="Proteomes" id="UP000240542"/>
    </source>
</evidence>
<evidence type="ECO:0000313" key="3">
    <source>
        <dbReference type="EMBL" id="PSK93675.1"/>
    </source>
</evidence>
<protein>
    <submittedName>
        <fullName evidence="3">Cytochrome P450</fullName>
    </submittedName>
</protein>
<name>A0A2P8D8Y6_9ACTN</name>
<dbReference type="PRINTS" id="PR00385">
    <property type="entry name" value="P450"/>
</dbReference>
<dbReference type="GO" id="GO:0020037">
    <property type="term" value="F:heme binding"/>
    <property type="evidence" value="ECO:0007669"/>
    <property type="project" value="InterPro"/>
</dbReference>
<comment type="caution">
    <text evidence="3">The sequence shown here is derived from an EMBL/GenBank/DDBJ whole genome shotgun (WGS) entry which is preliminary data.</text>
</comment>
<gene>
    <name evidence="3" type="ORF">CLV63_11682</name>
</gene>
<dbReference type="EMBL" id="PYGA01000016">
    <property type="protein sequence ID" value="PSK93675.1"/>
    <property type="molecule type" value="Genomic_DNA"/>
</dbReference>
<evidence type="ECO:0000256" key="2">
    <source>
        <dbReference type="SAM" id="MobiDB-lite"/>
    </source>
</evidence>
<reference evidence="3 4" key="1">
    <citation type="submission" date="2018-03" db="EMBL/GenBank/DDBJ databases">
        <title>Genomic Encyclopedia of Archaeal and Bacterial Type Strains, Phase II (KMG-II): from individual species to whole genera.</title>
        <authorList>
            <person name="Goeker M."/>
        </authorList>
    </citation>
    <scope>NUCLEOTIDE SEQUENCE [LARGE SCALE GENOMIC DNA]</scope>
    <source>
        <strain evidence="3 4">DSM 45312</strain>
    </source>
</reference>
<dbReference type="Gene3D" id="1.10.630.10">
    <property type="entry name" value="Cytochrome P450"/>
    <property type="match status" value="1"/>
</dbReference>
<dbReference type="InterPro" id="IPR036396">
    <property type="entry name" value="Cyt_P450_sf"/>
</dbReference>
<dbReference type="PANTHER" id="PTHR46696:SF1">
    <property type="entry name" value="CYTOCHROME P450 YJIB-RELATED"/>
    <property type="match status" value="1"/>
</dbReference>
<feature type="region of interest" description="Disordered" evidence="2">
    <location>
        <begin position="71"/>
        <end position="91"/>
    </location>
</feature>
<dbReference type="InterPro" id="IPR001128">
    <property type="entry name" value="Cyt_P450"/>
</dbReference>
<dbReference type="GO" id="GO:0004497">
    <property type="term" value="F:monooxygenase activity"/>
    <property type="evidence" value="ECO:0007669"/>
    <property type="project" value="InterPro"/>
</dbReference>
<evidence type="ECO:0000256" key="1">
    <source>
        <dbReference type="ARBA" id="ARBA00010617"/>
    </source>
</evidence>
<dbReference type="SUPFAM" id="SSF48264">
    <property type="entry name" value="Cytochrome P450"/>
    <property type="match status" value="1"/>
</dbReference>
<dbReference type="Pfam" id="PF00067">
    <property type="entry name" value="p450"/>
    <property type="match status" value="1"/>
</dbReference>
<dbReference type="Proteomes" id="UP000240542">
    <property type="component" value="Unassembled WGS sequence"/>
</dbReference>
<dbReference type="GO" id="GO:0005506">
    <property type="term" value="F:iron ion binding"/>
    <property type="evidence" value="ECO:0007669"/>
    <property type="project" value="InterPro"/>
</dbReference>
<dbReference type="InterPro" id="IPR002397">
    <property type="entry name" value="Cyt_P450_B"/>
</dbReference>
<dbReference type="PRINTS" id="PR00359">
    <property type="entry name" value="BP450"/>
</dbReference>
<dbReference type="RefSeq" id="WP_106584946.1">
    <property type="nucleotide sequence ID" value="NZ_PYGA01000016.1"/>
</dbReference>
<keyword evidence="4" id="KW-1185">Reference proteome</keyword>
<proteinExistence type="inferred from homology"/>
<comment type="similarity">
    <text evidence="1">Belongs to the cytochrome P450 family.</text>
</comment>
<organism evidence="3 4">
    <name type="scientific">Murinocardiopsis flavida</name>
    <dbReference type="NCBI Taxonomy" id="645275"/>
    <lineage>
        <taxon>Bacteria</taxon>
        <taxon>Bacillati</taxon>
        <taxon>Actinomycetota</taxon>
        <taxon>Actinomycetes</taxon>
        <taxon>Streptosporangiales</taxon>
        <taxon>Nocardiopsidaceae</taxon>
        <taxon>Murinocardiopsis</taxon>
    </lineage>
</organism>